<evidence type="ECO:0000256" key="8">
    <source>
        <dbReference type="ARBA" id="ARBA00022843"/>
    </source>
</evidence>
<proteinExistence type="inferred from homology"/>
<dbReference type="PRINTS" id="PR00621">
    <property type="entry name" value="HISTONEH2B"/>
</dbReference>
<dbReference type="CDD" id="cd22910">
    <property type="entry name" value="HFD_H2B"/>
    <property type="match status" value="1"/>
</dbReference>
<dbReference type="InterPro" id="IPR055333">
    <property type="entry name" value="HISTONE_H2B_site"/>
</dbReference>
<evidence type="ECO:0000259" key="15">
    <source>
        <dbReference type="Pfam" id="PF00125"/>
    </source>
</evidence>
<feature type="compositionally biased region" description="Basic and acidic residues" evidence="14">
    <location>
        <begin position="257"/>
        <end position="269"/>
    </location>
</feature>
<dbReference type="SUPFAM" id="SSF47113">
    <property type="entry name" value="Histone-fold"/>
    <property type="match status" value="1"/>
</dbReference>
<dbReference type="FunFam" id="1.10.20.10:FF:000014">
    <property type="entry name" value="Histone H2B"/>
    <property type="match status" value="1"/>
</dbReference>
<dbReference type="ExpressionAtlas" id="M8BYE3">
    <property type="expression patterns" value="baseline"/>
</dbReference>
<evidence type="ECO:0000256" key="7">
    <source>
        <dbReference type="ARBA" id="ARBA00022499"/>
    </source>
</evidence>
<dbReference type="InterPro" id="IPR009072">
    <property type="entry name" value="Histone-fold"/>
</dbReference>
<organism evidence="16">
    <name type="scientific">Aegilops tauschii</name>
    <name type="common">Tausch's goatgrass</name>
    <name type="synonym">Aegilops squarrosa</name>
    <dbReference type="NCBI Taxonomy" id="37682"/>
    <lineage>
        <taxon>Eukaryota</taxon>
        <taxon>Viridiplantae</taxon>
        <taxon>Streptophyta</taxon>
        <taxon>Embryophyta</taxon>
        <taxon>Tracheophyta</taxon>
        <taxon>Spermatophyta</taxon>
        <taxon>Magnoliopsida</taxon>
        <taxon>Liliopsida</taxon>
        <taxon>Poales</taxon>
        <taxon>Poaceae</taxon>
        <taxon>BOP clade</taxon>
        <taxon>Pooideae</taxon>
        <taxon>Triticodae</taxon>
        <taxon>Triticeae</taxon>
        <taxon>Triticinae</taxon>
        <taxon>Aegilops</taxon>
    </lineage>
</organism>
<keyword evidence="12 13" id="KW-0544">Nucleosome core</keyword>
<dbReference type="AlphaFoldDB" id="M8BYE3"/>
<keyword evidence="8" id="KW-0832">Ubl conjugation</keyword>
<keyword evidence="9" id="KW-0007">Acetylation</keyword>
<dbReference type="GO" id="GO:0046982">
    <property type="term" value="F:protein heterodimerization activity"/>
    <property type="evidence" value="ECO:0007669"/>
    <property type="project" value="InterPro"/>
</dbReference>
<feature type="domain" description="Core Histone H2A/H2B/H3" evidence="15">
    <location>
        <begin position="299"/>
        <end position="379"/>
    </location>
</feature>
<keyword evidence="6 13" id="KW-0158">Chromosome</keyword>
<comment type="subcellular location">
    <subcellularLocation>
        <location evidence="3">Chromosome</location>
    </subcellularLocation>
    <subcellularLocation>
        <location evidence="2 13">Nucleus</location>
    </subcellularLocation>
</comment>
<dbReference type="InterPro" id="IPR000558">
    <property type="entry name" value="Histone_H2B"/>
</dbReference>
<evidence type="ECO:0000256" key="6">
    <source>
        <dbReference type="ARBA" id="ARBA00022454"/>
    </source>
</evidence>
<dbReference type="PANTHER" id="PTHR23428">
    <property type="entry name" value="HISTONE H2B"/>
    <property type="match status" value="1"/>
</dbReference>
<keyword evidence="7" id="KW-1017">Isopeptide bond</keyword>
<comment type="subunit">
    <text evidence="5 13">The nucleosome is a histone octamer containing two molecules each of H2A, H2B, H3 and H4 assembled in one H3-H4 heterotetramer and two H2A-H2B heterodimers. The octamer wraps approximately 147 bp of DNA.</text>
</comment>
<evidence type="ECO:0000313" key="16">
    <source>
        <dbReference type="EnsemblPlants" id="EMT07978"/>
    </source>
</evidence>
<evidence type="ECO:0000256" key="14">
    <source>
        <dbReference type="SAM" id="MobiDB-lite"/>
    </source>
</evidence>
<evidence type="ECO:0000256" key="5">
    <source>
        <dbReference type="ARBA" id="ARBA00011538"/>
    </source>
</evidence>
<evidence type="ECO:0000256" key="3">
    <source>
        <dbReference type="ARBA" id="ARBA00004286"/>
    </source>
</evidence>
<dbReference type="Pfam" id="PF00125">
    <property type="entry name" value="Histone"/>
    <property type="match status" value="1"/>
</dbReference>
<name>M8BYE3_AEGTA</name>
<dbReference type="GO" id="GO:0030527">
    <property type="term" value="F:structural constituent of chromatin"/>
    <property type="evidence" value="ECO:0007669"/>
    <property type="project" value="InterPro"/>
</dbReference>
<dbReference type="EnsemblPlants" id="EMT07978">
    <property type="protein sequence ID" value="EMT07978"/>
    <property type="gene ID" value="F775_30307"/>
</dbReference>
<dbReference type="GO" id="GO:0005634">
    <property type="term" value="C:nucleus"/>
    <property type="evidence" value="ECO:0007669"/>
    <property type="project" value="UniProtKB-SubCell"/>
</dbReference>
<dbReference type="PROSITE" id="PS00357">
    <property type="entry name" value="HISTONE_H2B"/>
    <property type="match status" value="1"/>
</dbReference>
<reference evidence="16" key="1">
    <citation type="submission" date="2015-06" db="UniProtKB">
        <authorList>
            <consortium name="EnsemblPlants"/>
        </authorList>
    </citation>
    <scope>IDENTIFICATION</scope>
</reference>
<dbReference type="SMART" id="SM00427">
    <property type="entry name" value="H2B"/>
    <property type="match status" value="1"/>
</dbReference>
<keyword evidence="11 13" id="KW-0539">Nucleus</keyword>
<evidence type="ECO:0000256" key="4">
    <source>
        <dbReference type="ARBA" id="ARBA00006846"/>
    </source>
</evidence>
<comment type="similarity">
    <text evidence="4 13">Belongs to the histone H2B family.</text>
</comment>
<evidence type="ECO:0000256" key="10">
    <source>
        <dbReference type="ARBA" id="ARBA00023125"/>
    </source>
</evidence>
<dbReference type="InterPro" id="IPR007125">
    <property type="entry name" value="H2A/H2B/H3"/>
</dbReference>
<evidence type="ECO:0000256" key="12">
    <source>
        <dbReference type="ARBA" id="ARBA00023269"/>
    </source>
</evidence>
<protein>
    <recommendedName>
        <fullName evidence="13">Histone H2B</fullName>
    </recommendedName>
</protein>
<dbReference type="Gene3D" id="1.10.20.10">
    <property type="entry name" value="Histone, subunit A"/>
    <property type="match status" value="1"/>
</dbReference>
<dbReference type="GO" id="GO:0000786">
    <property type="term" value="C:nucleosome"/>
    <property type="evidence" value="ECO:0007669"/>
    <property type="project" value="UniProtKB-KW"/>
</dbReference>
<evidence type="ECO:0000256" key="11">
    <source>
        <dbReference type="ARBA" id="ARBA00023242"/>
    </source>
</evidence>
<evidence type="ECO:0000256" key="13">
    <source>
        <dbReference type="RuleBase" id="RU000451"/>
    </source>
</evidence>
<sequence>MSKLQSIGYEVQNLSRITPGQFIKRQHNTEGMTEAGTYDGSATQWLSPQAGKSHPISRPFGGIEDRQFRRHCGSSDFIRSGEFRDDIRSIIRDEIESFCRKNPDQFTRRLNNPDGIHNSEKPAEATKFDVTNKFAMTSKDMESANASSTNLHSQAMMYARLSVSPGIKMSSSMSVSYGEQFKESNGLLNVLPISAESAGLLPKHTGEPKGSDILLEAVVEAEGTQPLAKLAGPRVPFRLGLHGRRLGLGLKERRRRRGDDTVPDSREGEGLLQAVPARPGKTPRPETRLPAGKTAAGKEGGDKKGKKKAKKSVETYKIYIFKVLKQVHPDIGISSKAMSIMNSFINDIFEKLAGEAAKLARYNKKPTITSREIQTSVRLVLPGELAKHAVSEGTKAVTKFTSS</sequence>
<keyword evidence="10 13" id="KW-0238">DNA-binding</keyword>
<accession>M8BYE3</accession>
<dbReference type="GO" id="GO:0003677">
    <property type="term" value="F:DNA binding"/>
    <property type="evidence" value="ECO:0007669"/>
    <property type="project" value="UniProtKB-KW"/>
</dbReference>
<comment type="function">
    <text evidence="1">Core component of nucleosome. Nucleosomes wrap and compact DNA into chromatin, limiting DNA accessibility to the cellular machineries which require DNA as a template. Histones thereby play a central role in transcription regulation, DNA repair, DNA replication and chromosomal stability. DNA accessibility is regulated via a complex set of post-translational modifications of histones, also called histone code, and nucleosome remodeling.</text>
</comment>
<evidence type="ECO:0000256" key="9">
    <source>
        <dbReference type="ARBA" id="ARBA00022990"/>
    </source>
</evidence>
<feature type="region of interest" description="Disordered" evidence="14">
    <location>
        <begin position="250"/>
        <end position="308"/>
    </location>
</feature>
<evidence type="ECO:0000256" key="2">
    <source>
        <dbReference type="ARBA" id="ARBA00004123"/>
    </source>
</evidence>
<evidence type="ECO:0000256" key="1">
    <source>
        <dbReference type="ARBA" id="ARBA00002001"/>
    </source>
</evidence>